<sequence length="385" mass="42756">MELGHLSDHQINDALHDPLNLGESDRPRKVRRSRTTFTTYQLHELEKAFGNTQYPDVFTREELAMRLDLSEARVQVWFQNRRAKWRKKEKALGRDTSFMHVEQGGVNELSLHARLLQTASGVPGTDSSGPPTGAFPWFIPPVFPSWPPSAPKLPPLHALLSQYIGLPLPQNLASLGTMLPVGLNPSSSLNHSNMNGHSLGGHLHGHPLNLGVQSIPQNLSSKNDREEDSASSDDEIRKQSAEVLRVKAEEALQCETPLLRKGFCVKVRPAILADESSSNHSCSHVVKLGVWLCLKISVVMTPRPTRGSVTRLYGRICAVHRQPDRRLVVYERTWIVHWLRPGLPYRSSKEGGYPTIIERGVSLQVYGAASSLLAHATGLFLSPSL</sequence>
<dbReference type="AlphaFoldDB" id="A0A151WVQ9"/>
<dbReference type="GO" id="GO:0005634">
    <property type="term" value="C:nucleus"/>
    <property type="evidence" value="ECO:0007669"/>
    <property type="project" value="UniProtKB-SubCell"/>
</dbReference>
<evidence type="ECO:0000256" key="1">
    <source>
        <dbReference type="ARBA" id="ARBA00004123"/>
    </source>
</evidence>
<dbReference type="GO" id="GO:0000977">
    <property type="term" value="F:RNA polymerase II transcription regulatory region sequence-specific DNA binding"/>
    <property type="evidence" value="ECO:0007669"/>
    <property type="project" value="TreeGrafter"/>
</dbReference>
<feature type="DNA-binding region" description="Homeobox" evidence="6">
    <location>
        <begin position="30"/>
        <end position="89"/>
    </location>
</feature>
<dbReference type="InterPro" id="IPR050649">
    <property type="entry name" value="Paired_Homeobox_TFs"/>
</dbReference>
<dbReference type="InterPro" id="IPR009057">
    <property type="entry name" value="Homeodomain-like_sf"/>
</dbReference>
<evidence type="ECO:0000256" key="3">
    <source>
        <dbReference type="ARBA" id="ARBA00023125"/>
    </source>
</evidence>
<reference evidence="10 11" key="1">
    <citation type="submission" date="2015-09" db="EMBL/GenBank/DDBJ databases">
        <title>Trachymyrmex zeteki WGS genome.</title>
        <authorList>
            <person name="Nygaard S."/>
            <person name="Hu H."/>
            <person name="Boomsma J."/>
            <person name="Zhang G."/>
        </authorList>
    </citation>
    <scope>NUCLEOTIDE SEQUENCE [LARGE SCALE GENOMIC DNA]</scope>
    <source>
        <strain evidence="10">Tzet28-1</strain>
        <tissue evidence="10">Whole body</tissue>
    </source>
</reference>
<dbReference type="SUPFAM" id="SSF46689">
    <property type="entry name" value="Homeodomain-like"/>
    <property type="match status" value="1"/>
</dbReference>
<evidence type="ECO:0000256" key="8">
    <source>
        <dbReference type="SAM" id="MobiDB-lite"/>
    </source>
</evidence>
<evidence type="ECO:0000256" key="6">
    <source>
        <dbReference type="PROSITE-ProRule" id="PRU00108"/>
    </source>
</evidence>
<dbReference type="Gene3D" id="1.10.10.60">
    <property type="entry name" value="Homeodomain-like"/>
    <property type="match status" value="1"/>
</dbReference>
<name>A0A151WVQ9_9HYME</name>
<dbReference type="PANTHER" id="PTHR24329:SF570">
    <property type="entry name" value="HOMEOBRAIN"/>
    <property type="match status" value="1"/>
</dbReference>
<keyword evidence="11" id="KW-1185">Reference proteome</keyword>
<dbReference type="CDD" id="cd00086">
    <property type="entry name" value="homeodomain"/>
    <property type="match status" value="1"/>
</dbReference>
<keyword evidence="4 6" id="KW-0371">Homeobox</keyword>
<dbReference type="GO" id="GO:0000981">
    <property type="term" value="F:DNA-binding transcription factor activity, RNA polymerase II-specific"/>
    <property type="evidence" value="ECO:0007669"/>
    <property type="project" value="InterPro"/>
</dbReference>
<evidence type="ECO:0000313" key="11">
    <source>
        <dbReference type="Proteomes" id="UP000075809"/>
    </source>
</evidence>
<dbReference type="Proteomes" id="UP000075809">
    <property type="component" value="Unassembled WGS sequence"/>
</dbReference>
<keyword evidence="2" id="KW-0217">Developmental protein</keyword>
<dbReference type="PROSITE" id="PS50071">
    <property type="entry name" value="HOMEOBOX_2"/>
    <property type="match status" value="1"/>
</dbReference>
<organism evidence="10 11">
    <name type="scientific">Mycetomoellerius zeteki</name>
    <dbReference type="NCBI Taxonomy" id="64791"/>
    <lineage>
        <taxon>Eukaryota</taxon>
        <taxon>Metazoa</taxon>
        <taxon>Ecdysozoa</taxon>
        <taxon>Arthropoda</taxon>
        <taxon>Hexapoda</taxon>
        <taxon>Insecta</taxon>
        <taxon>Pterygota</taxon>
        <taxon>Neoptera</taxon>
        <taxon>Endopterygota</taxon>
        <taxon>Hymenoptera</taxon>
        <taxon>Apocrita</taxon>
        <taxon>Aculeata</taxon>
        <taxon>Formicoidea</taxon>
        <taxon>Formicidae</taxon>
        <taxon>Myrmicinae</taxon>
        <taxon>Mycetomoellerius</taxon>
    </lineage>
</organism>
<evidence type="ECO:0000256" key="2">
    <source>
        <dbReference type="ARBA" id="ARBA00022473"/>
    </source>
</evidence>
<feature type="region of interest" description="Disordered" evidence="8">
    <location>
        <begin position="14"/>
        <end position="33"/>
    </location>
</feature>
<dbReference type="STRING" id="64791.A0A151WVQ9"/>
<feature type="compositionally biased region" description="Polar residues" evidence="8">
    <location>
        <begin position="212"/>
        <end position="221"/>
    </location>
</feature>
<dbReference type="PANTHER" id="PTHR24329">
    <property type="entry name" value="HOMEOBOX PROTEIN ARISTALESS"/>
    <property type="match status" value="1"/>
</dbReference>
<dbReference type="PROSITE" id="PS00027">
    <property type="entry name" value="HOMEOBOX_1"/>
    <property type="match status" value="1"/>
</dbReference>
<proteinExistence type="predicted"/>
<dbReference type="InterPro" id="IPR001356">
    <property type="entry name" value="HD"/>
</dbReference>
<dbReference type="InterPro" id="IPR017970">
    <property type="entry name" value="Homeobox_CS"/>
</dbReference>
<comment type="subcellular location">
    <subcellularLocation>
        <location evidence="1 6 7">Nucleus</location>
    </subcellularLocation>
</comment>
<dbReference type="FunFam" id="1.10.10.60:FF:000102">
    <property type="entry name" value="Aristaless related homeobox"/>
    <property type="match status" value="1"/>
</dbReference>
<feature type="domain" description="Homeobox" evidence="9">
    <location>
        <begin position="28"/>
        <end position="88"/>
    </location>
</feature>
<evidence type="ECO:0000256" key="4">
    <source>
        <dbReference type="ARBA" id="ARBA00023155"/>
    </source>
</evidence>
<dbReference type="SMART" id="SM00389">
    <property type="entry name" value="HOX"/>
    <property type="match status" value="1"/>
</dbReference>
<protein>
    <submittedName>
        <fullName evidence="10">Homeobox protein ARX</fullName>
    </submittedName>
</protein>
<evidence type="ECO:0000256" key="5">
    <source>
        <dbReference type="ARBA" id="ARBA00023242"/>
    </source>
</evidence>
<feature type="region of interest" description="Disordered" evidence="8">
    <location>
        <begin position="212"/>
        <end position="237"/>
    </location>
</feature>
<keyword evidence="3 6" id="KW-0238">DNA-binding</keyword>
<evidence type="ECO:0000313" key="10">
    <source>
        <dbReference type="EMBL" id="KYQ52019.1"/>
    </source>
</evidence>
<gene>
    <name evidence="10" type="ORF">ALC60_08633</name>
</gene>
<evidence type="ECO:0000256" key="7">
    <source>
        <dbReference type="RuleBase" id="RU000682"/>
    </source>
</evidence>
<dbReference type="Pfam" id="PF00046">
    <property type="entry name" value="Homeodomain"/>
    <property type="match status" value="1"/>
</dbReference>
<keyword evidence="5 6" id="KW-0539">Nucleus</keyword>
<accession>A0A151WVQ9</accession>
<dbReference type="EMBL" id="KQ982691">
    <property type="protein sequence ID" value="KYQ52019.1"/>
    <property type="molecule type" value="Genomic_DNA"/>
</dbReference>
<evidence type="ECO:0000259" key="9">
    <source>
        <dbReference type="PROSITE" id="PS50071"/>
    </source>
</evidence>